<feature type="region of interest" description="Disordered" evidence="1">
    <location>
        <begin position="23"/>
        <end position="62"/>
    </location>
</feature>
<gene>
    <name evidence="2" type="ORF">CK500_02375</name>
</gene>
<keyword evidence="3" id="KW-1185">Reference proteome</keyword>
<dbReference type="EMBL" id="NSKC01000001">
    <property type="protein sequence ID" value="PAU85536.1"/>
    <property type="molecule type" value="Genomic_DNA"/>
</dbReference>
<sequence>MELTRRDAAAALAALGATGGVALAARRSGRGNDSDAAGGADGEEDGSGDGGGDGGGTERPLDDAAVRASMAAVATVLYPEAVDGVEAFVDEFLDGRLDGSPHADGVRATAGEVDEAARDWYGAPVAELSEGDRDRLLRELGADTADEDPDGTLAERVRYYVVNELLLALYASPTGGELVGLENPQGHPGGTESYRRGPR</sequence>
<evidence type="ECO:0000256" key="1">
    <source>
        <dbReference type="SAM" id="MobiDB-lite"/>
    </source>
</evidence>
<dbReference type="InterPro" id="IPR027056">
    <property type="entry name" value="Gluconate_2DH_su3"/>
</dbReference>
<dbReference type="AlphaFoldDB" id="A0A2A2FJ94"/>
<accession>A0A2A2FJ94</accession>
<dbReference type="Pfam" id="PF13618">
    <property type="entry name" value="Gluconate_2-dh3"/>
    <property type="match status" value="1"/>
</dbReference>
<feature type="compositionally biased region" description="Gly residues" evidence="1">
    <location>
        <begin position="48"/>
        <end position="57"/>
    </location>
</feature>
<feature type="region of interest" description="Disordered" evidence="1">
    <location>
        <begin position="177"/>
        <end position="199"/>
    </location>
</feature>
<evidence type="ECO:0000313" key="3">
    <source>
        <dbReference type="Proteomes" id="UP000218083"/>
    </source>
</evidence>
<proteinExistence type="predicted"/>
<reference evidence="2 3" key="1">
    <citation type="submission" date="2017-08" db="EMBL/GenBank/DDBJ databases">
        <title>The strain WRN001 was isolated from Binhai saline alkaline soil, Tianjin, China.</title>
        <authorList>
            <person name="Liu D."/>
            <person name="Zhang G."/>
        </authorList>
    </citation>
    <scope>NUCLEOTIDE SEQUENCE [LARGE SCALE GENOMIC DNA]</scope>
    <source>
        <strain evidence="2 3">WN019</strain>
    </source>
</reference>
<comment type="caution">
    <text evidence="2">The sequence shown here is derived from an EMBL/GenBank/DDBJ whole genome shotgun (WGS) entry which is preliminary data.</text>
</comment>
<organism evidence="2 3">
    <name type="scientific">Halorubrum salipaludis</name>
    <dbReference type="NCBI Taxonomy" id="2032630"/>
    <lineage>
        <taxon>Archaea</taxon>
        <taxon>Methanobacteriati</taxon>
        <taxon>Methanobacteriota</taxon>
        <taxon>Stenosarchaea group</taxon>
        <taxon>Halobacteria</taxon>
        <taxon>Halobacteriales</taxon>
        <taxon>Haloferacaceae</taxon>
        <taxon>Halorubrum</taxon>
    </lineage>
</organism>
<protein>
    <recommendedName>
        <fullName evidence="4">Gluconate 2-dehydrogenase subunit 3 family protein</fullName>
    </recommendedName>
</protein>
<dbReference type="Proteomes" id="UP000218083">
    <property type="component" value="Unassembled WGS sequence"/>
</dbReference>
<evidence type="ECO:0008006" key="4">
    <source>
        <dbReference type="Google" id="ProtNLM"/>
    </source>
</evidence>
<dbReference type="RefSeq" id="WP_095635648.1">
    <property type="nucleotide sequence ID" value="NZ_NSKC01000001.1"/>
</dbReference>
<name>A0A2A2FJ94_9EURY</name>
<evidence type="ECO:0000313" key="2">
    <source>
        <dbReference type="EMBL" id="PAU85536.1"/>
    </source>
</evidence>
<dbReference type="OrthoDB" id="198474at2157"/>